<gene>
    <name evidence="8" type="ORF">JL09_g1887</name>
</gene>
<evidence type="ECO:0000256" key="4">
    <source>
        <dbReference type="ARBA" id="ARBA00023136"/>
    </source>
</evidence>
<reference evidence="9" key="1">
    <citation type="journal article" date="2014" name="Microb. Cell Fact.">
        <title>Exploiting Issatchenkia orientalis SD108 for succinic acid production.</title>
        <authorList>
            <person name="Xiao H."/>
            <person name="Shao Z."/>
            <person name="Jiang Y."/>
            <person name="Dole S."/>
            <person name="Zhao H."/>
        </authorList>
    </citation>
    <scope>NUCLEOTIDE SEQUENCE [LARGE SCALE GENOMIC DNA]</scope>
    <source>
        <strain evidence="9">SD108</strain>
    </source>
</reference>
<comment type="subcellular location">
    <subcellularLocation>
        <location evidence="1">Membrane</location>
        <topology evidence="1">Single-pass membrane protein</topology>
    </subcellularLocation>
</comment>
<evidence type="ECO:0000256" key="5">
    <source>
        <dbReference type="SAM" id="MobiDB-lite"/>
    </source>
</evidence>
<feature type="region of interest" description="Disordered" evidence="5">
    <location>
        <begin position="1"/>
        <end position="22"/>
    </location>
</feature>
<evidence type="ECO:0000313" key="8">
    <source>
        <dbReference type="EMBL" id="KGK38966.1"/>
    </source>
</evidence>
<keyword evidence="3 6" id="KW-1133">Transmembrane helix</keyword>
<keyword evidence="2 6" id="KW-0812">Transmembrane</keyword>
<feature type="domain" description="LicD/FKTN/FKRP nucleotidyltransferase" evidence="7">
    <location>
        <begin position="500"/>
        <end position="700"/>
    </location>
</feature>
<dbReference type="HOGENOM" id="CLU_018543_0_0_1"/>
<comment type="caution">
    <text evidence="8">The sequence shown here is derived from an EMBL/GenBank/DDBJ whole genome shotgun (WGS) entry which is preliminary data.</text>
</comment>
<evidence type="ECO:0000256" key="3">
    <source>
        <dbReference type="ARBA" id="ARBA00022989"/>
    </source>
</evidence>
<dbReference type="AlphaFoldDB" id="A0A099P4N3"/>
<accession>A0A099P4N3</accession>
<sequence>MNPNRRNMKPYGDRSSSSNNQSLQGGFLSKDQDIKSFFQGLLDDDLLVDDEEDDFDIGHEDNSFLTSISQDILEFSKGAKFALMKSIRFNRKLQRLIIGTFVGLLLLVYFWYYDYDYKEITLNFDSVYTKHNTETHALDKIAIPNIEEMYPDEKSVDIFDPRLAPAALLLYIENIIKSKDMTLSEEFSIPFSWGDWINLESKLDYDYSFLSDWLAVHSEGFQKNLNDLVSLDCQTFALLYGCEGNKDFFSNCVDIEPQSDYPFRFQITGPTTAKIKEPGRLLYAASYMKLSQPAPSKIFLLNVFGSNGEGSLIVNIKQDESISNGEILRDKNILKYLLDIEIKENPSFLSESMTVSDIRHKFSQFLKKAKIGKMISNKEHRTIDYDQTYLVVNGKEAMELDHWKVKDFIWDEGKFLNELQNKALSVKESNYDTELSERLETLEKFRLRTGFHPKYLSEAHLYNTGLGSHFDWRFFSGSYILNDSRQSIIHRLARTWLRFCFENDLKTFIAYGSMLGWIRNGLTLPWDGDIDVIVTMESLNLLARNFNQTLIIDYSEKDQFQSAMTGYLIDINPAYYSRIKGDGNNVIDGRLIDISTGIYLDITALAWTDNYLKDAKSKQVLKKVVDPNYDINQHFALEGEVYGKQLMEEIQQLQNDKQLVHCKNDNVYKIAELSTMVPSYFEGARAYFPHSYETIIRRLYPKALDRDTEPDHIFDRKFNLWVNIYDCPEYANEEGVFVVNAPFGTCNSTVVQREYRLTRNYTSQHQQMISGKEWESYSLGEETESKPFRIDEFFIEYSMALGLTPDELEELYI</sequence>
<protein>
    <recommendedName>
        <fullName evidence="7">LicD/FKTN/FKRP nucleotidyltransferase domain-containing protein</fullName>
    </recommendedName>
</protein>
<dbReference type="GO" id="GO:0009100">
    <property type="term" value="P:glycoprotein metabolic process"/>
    <property type="evidence" value="ECO:0007669"/>
    <property type="project" value="UniProtKB-ARBA"/>
</dbReference>
<dbReference type="InterPro" id="IPR009644">
    <property type="entry name" value="FKTN/MNN4/W02B3.4-1"/>
</dbReference>
<dbReference type="EMBL" id="JQFK01000013">
    <property type="protein sequence ID" value="KGK38966.1"/>
    <property type="molecule type" value="Genomic_DNA"/>
</dbReference>
<evidence type="ECO:0000256" key="2">
    <source>
        <dbReference type="ARBA" id="ARBA00022692"/>
    </source>
</evidence>
<dbReference type="InterPro" id="IPR007074">
    <property type="entry name" value="LicD/FKTN/FKRP_NTP_transf"/>
</dbReference>
<dbReference type="GO" id="GO:0016020">
    <property type="term" value="C:membrane"/>
    <property type="evidence" value="ECO:0007669"/>
    <property type="project" value="UniProtKB-SubCell"/>
</dbReference>
<proteinExistence type="predicted"/>
<organism evidence="8 9">
    <name type="scientific">Pichia kudriavzevii</name>
    <name type="common">Yeast</name>
    <name type="synonym">Issatchenkia orientalis</name>
    <dbReference type="NCBI Taxonomy" id="4909"/>
    <lineage>
        <taxon>Eukaryota</taxon>
        <taxon>Fungi</taxon>
        <taxon>Dikarya</taxon>
        <taxon>Ascomycota</taxon>
        <taxon>Saccharomycotina</taxon>
        <taxon>Pichiomycetes</taxon>
        <taxon>Pichiales</taxon>
        <taxon>Pichiaceae</taxon>
        <taxon>Pichia</taxon>
    </lineage>
</organism>
<keyword evidence="4 6" id="KW-0472">Membrane</keyword>
<dbReference type="PANTHER" id="PTHR15407">
    <property type="entry name" value="FUKUTIN-RELATED"/>
    <property type="match status" value="1"/>
</dbReference>
<dbReference type="VEuPathDB" id="FungiDB:C5L36_0B12830"/>
<evidence type="ECO:0000256" key="1">
    <source>
        <dbReference type="ARBA" id="ARBA00004167"/>
    </source>
</evidence>
<dbReference type="eggNOG" id="ENOG502QREF">
    <property type="taxonomic scope" value="Eukaryota"/>
</dbReference>
<dbReference type="Proteomes" id="UP000029867">
    <property type="component" value="Unassembled WGS sequence"/>
</dbReference>
<name>A0A099P4N3_PICKU</name>
<dbReference type="Pfam" id="PF04991">
    <property type="entry name" value="LicD"/>
    <property type="match status" value="1"/>
</dbReference>
<dbReference type="PANTHER" id="PTHR15407:SF28">
    <property type="entry name" value="RIBITOL-5-PHOSPHATE TRANSFERASE FKTN"/>
    <property type="match status" value="1"/>
</dbReference>
<feature type="transmembrane region" description="Helical" evidence="6">
    <location>
        <begin position="93"/>
        <end position="113"/>
    </location>
</feature>
<evidence type="ECO:0000256" key="6">
    <source>
        <dbReference type="SAM" id="Phobius"/>
    </source>
</evidence>
<evidence type="ECO:0000259" key="7">
    <source>
        <dbReference type="Pfam" id="PF04991"/>
    </source>
</evidence>
<evidence type="ECO:0000313" key="9">
    <source>
        <dbReference type="Proteomes" id="UP000029867"/>
    </source>
</evidence>